<dbReference type="EMBL" id="JAWJWF010000007">
    <property type="protein sequence ID" value="KAK6630917.1"/>
    <property type="molecule type" value="Genomic_DNA"/>
</dbReference>
<feature type="domain" description="Tudor" evidence="2">
    <location>
        <begin position="402"/>
        <end position="460"/>
    </location>
</feature>
<feature type="region of interest" description="Disordered" evidence="1">
    <location>
        <begin position="2017"/>
        <end position="2038"/>
    </location>
</feature>
<comment type="caution">
    <text evidence="3">The sequence shown here is derived from an EMBL/GenBank/DDBJ whole genome shotgun (WGS) entry which is preliminary data.</text>
</comment>
<protein>
    <recommendedName>
        <fullName evidence="2">Tudor domain-containing protein</fullName>
    </recommendedName>
</protein>
<dbReference type="PANTHER" id="PTHR22948:SF29">
    <property type="entry name" value="FI02030P-RELATED"/>
    <property type="match status" value="1"/>
</dbReference>
<feature type="region of interest" description="Disordered" evidence="1">
    <location>
        <begin position="773"/>
        <end position="885"/>
    </location>
</feature>
<evidence type="ECO:0000259" key="2">
    <source>
        <dbReference type="PROSITE" id="PS50304"/>
    </source>
</evidence>
<feature type="domain" description="Tudor" evidence="2">
    <location>
        <begin position="588"/>
        <end position="647"/>
    </location>
</feature>
<sequence length="2038" mass="231990">MNSLSNNLYITYVDVNCNFLRIWGQRNRVGGTYIERQLAQLSSALNEMPSVNPALLKRGKLCYAKYSDGNYYRARVLSDSENDAVHLFFVDYGNSSVVPLSNIRIIEIREDLLLKMAEQVDVYYLAGIVAPTYGWTKQIISEISCCICLEELPYKEVAQIGSMKFIDILFQNEDFSKYLVKKEVAQNIPPNIQSELLLLHSQKQGSAQPDVPNVMYSRSFSYIGDINMGNKLQQKPISSVPEKSVNYLRQLPQYSVADNSQMVNLLRNNPVGAYNRDFWNDNGGALKASFTSLHYNQFNPIDVKVKTGQLLKSYNNLMVQALAHQVKKYIAQENTKSASSEENILHNYNSTVLEVGSTHSVFVSAIDDGPWSFSVQLLSIQNELNKLIKELTATQLVPIKPPVLLGNPCICDSVLYGNPCRGVIVSISHSAVKVYLVDFGDTENLPVSSIYEIPKKFFKSRVLSHKFCLSGLNKVVYSEDIKIHFTETVQNKLLILQVVSLEGDNLPTCELYINDKNIKSILNEKSCEKDKSEGRALQVGQSVSVVVTWVDSLQKFYVQLHSRDDDLNALKEELSLIEENGHIMSYEDLKLGLLCACKYKEDDQWYRAKITSFVSEELITVFYIDYGNTEIVGISQLRNVSNSKLINKLRFEVIHCCLKGFEYEPHDQELTNEFEKLTLERDFTMKVISSDGKRCYVSLSVNDEDIVPTFMKACNRKLDHLRIDNKGFGETEQTTSLTNKSFREAQTHENNDSCEQNNNCSFFWRYRRGDEESSNWRNEMQKKSGSPRADNKEDPLHEWKRQSSNDRHSNYKNFCDKNSNAVSDHKSWRRPNKNTATDGHDQEKFKEHNTLESQSEKLQLRGESKSENNTNHILHSSIGDPEKYNIDDKDGKEQSAVKQLIDKGEIAPPGSKFEERHMTLGRGEKVMIAYYVNPHEFYIQLLTDDEDFKKMMEDIQCFYSDKYSIKYDLEEGDVLIVQFSHDKILYRAEVVSSKPLVVRYVDYGNQEELVNFQAWAVIKRFLKLPKQVIKCRLANVEPSGSEWIPFDSKLEKLFESEVYKCTFLDCNNGVYDISLKDLNSGKDLAQEIISNGCGVKKPSKLVIPTVDFTLLPSQILRLYVSHVEGPHRFYVILNPDNLRELEEEISKQENFVSHLEAASLTLGTHCLAACKGSPWFRGIILNIADETVLVNRMDIGDTVKVSKDMLKFLPEHLKVIQPQAIECLMANKSFITSNEFRIATEHKYLPIFIVSATSDRKLSVIAFNEDGTKFAFQDESQIDVEPIGQLPITVRELPILISSFESPDDIHIQRLSDRGKIENLTKKLTDFYKYDRDTVKFEVKKGALVAAKSSCFGVWRRGRIVSVQKNTVNVFFIDTGKTEALTKEGIMKLDSSFFHTHALSRKMRLNLTYRPEHLQVMKERLALLAEMDDLHGSFILDNGEFVVQLTANGVNVTNSLTSNLPVSEKCGMTDGNVNLNENSLKVFVIHIDSPKKFWVHKENSINEFQQFQEKLQAACQVLYDRDVPVVGEVVGASFGGAWYRAIVENIEENIATLRFIDYGNVIQIDLSFEKVKRLMPELIKVPTPVMQFALKGEWKENATTVFEEIIAQYEDPITAQILGEGQPTIVDLFMDGQSITEKLIQEGVNEYDESTDSDLNTVYICHINSPSDFYVQRESSAEVNDKISASLANAEKLEDFLNAREGDLCTAKYVTDGIWYRAKVLNRCDNEIEVIFIDYGNVSKVSEVKRLPPNLAKIRPLAESCCLIFGQRNDKWSEEACAKFSSYSCSHPLKMKVVFGRSKKLIVKLFSKGKNLSEELSHLCPEDGRKEVHVSYVNSPTDFYIRDINDDNVELIANALETGDECEDLDMEDRIPGQMCLARIDGTELWYRAKILKCIDVDWQVQFIDSGKTVNANQLKKPMHNIMEIPPRAQKCALDLVERNIPESMKEEFIKTTASGSRVFQARILKPGDPNIISLKLDGRILEDMFSFDFPADSLEIKQTGAILSTTDSDLMEKFEEGAEPDVKELSDNERSRSACSL</sequence>
<dbReference type="Gene3D" id="2.40.50.90">
    <property type="match status" value="5"/>
</dbReference>
<feature type="domain" description="Tudor" evidence="2">
    <location>
        <begin position="1338"/>
        <end position="1396"/>
    </location>
</feature>
<evidence type="ECO:0000313" key="3">
    <source>
        <dbReference type="EMBL" id="KAK6630917.1"/>
    </source>
</evidence>
<dbReference type="InterPro" id="IPR002999">
    <property type="entry name" value="Tudor"/>
</dbReference>
<name>A0ABR1AXL7_POLSC</name>
<organism evidence="3 4">
    <name type="scientific">Polyplax serrata</name>
    <name type="common">Common mouse louse</name>
    <dbReference type="NCBI Taxonomy" id="468196"/>
    <lineage>
        <taxon>Eukaryota</taxon>
        <taxon>Metazoa</taxon>
        <taxon>Ecdysozoa</taxon>
        <taxon>Arthropoda</taxon>
        <taxon>Hexapoda</taxon>
        <taxon>Insecta</taxon>
        <taxon>Pterygota</taxon>
        <taxon>Neoptera</taxon>
        <taxon>Paraneoptera</taxon>
        <taxon>Psocodea</taxon>
        <taxon>Troctomorpha</taxon>
        <taxon>Phthiraptera</taxon>
        <taxon>Anoplura</taxon>
        <taxon>Polyplacidae</taxon>
        <taxon>Polyplax</taxon>
    </lineage>
</organism>
<evidence type="ECO:0000313" key="4">
    <source>
        <dbReference type="Proteomes" id="UP001359485"/>
    </source>
</evidence>
<dbReference type="InterPro" id="IPR050621">
    <property type="entry name" value="Tudor_domain_containing"/>
</dbReference>
<dbReference type="PANTHER" id="PTHR22948">
    <property type="entry name" value="TUDOR DOMAIN CONTAINING PROTEIN"/>
    <property type="match status" value="1"/>
</dbReference>
<dbReference type="Proteomes" id="UP001359485">
    <property type="component" value="Unassembled WGS sequence"/>
</dbReference>
<feature type="compositionally biased region" description="Basic and acidic residues" evidence="1">
    <location>
        <begin position="789"/>
        <end position="809"/>
    </location>
</feature>
<feature type="compositionally biased region" description="Basic and acidic residues" evidence="1">
    <location>
        <begin position="838"/>
        <end position="866"/>
    </location>
</feature>
<accession>A0ABR1AXL7</accession>
<dbReference type="SMART" id="SM00333">
    <property type="entry name" value="TUDOR"/>
    <property type="match status" value="9"/>
</dbReference>
<feature type="domain" description="Tudor" evidence="2">
    <location>
        <begin position="1698"/>
        <end position="1756"/>
    </location>
</feature>
<proteinExistence type="predicted"/>
<dbReference type="InterPro" id="IPR035437">
    <property type="entry name" value="SNase_OB-fold_sf"/>
</dbReference>
<dbReference type="CDD" id="cd20379">
    <property type="entry name" value="Tudor_dTUD-like"/>
    <property type="match status" value="2"/>
</dbReference>
<gene>
    <name evidence="3" type="ORF">RUM44_003089</name>
</gene>
<dbReference type="Pfam" id="PF00567">
    <property type="entry name" value="TUDOR"/>
    <property type="match status" value="9"/>
</dbReference>
<feature type="domain" description="Tudor" evidence="2">
    <location>
        <begin position="968"/>
        <end position="1024"/>
    </location>
</feature>
<keyword evidence="4" id="KW-1185">Reference proteome</keyword>
<evidence type="ECO:0000256" key="1">
    <source>
        <dbReference type="SAM" id="MobiDB-lite"/>
    </source>
</evidence>
<feature type="domain" description="Tudor" evidence="2">
    <location>
        <begin position="55"/>
        <end position="113"/>
    </location>
</feature>
<reference evidence="3 4" key="1">
    <citation type="submission" date="2023-09" db="EMBL/GenBank/DDBJ databases">
        <title>Genomes of two closely related lineages of the louse Polyplax serrata with different host specificities.</title>
        <authorList>
            <person name="Martinu J."/>
            <person name="Tarabai H."/>
            <person name="Stefka J."/>
            <person name="Hypsa V."/>
        </authorList>
    </citation>
    <scope>NUCLEOTIDE SEQUENCE [LARGE SCALE GENOMIC DNA]</scope>
    <source>
        <strain evidence="3">98ZLc_SE</strain>
    </source>
</reference>
<dbReference type="Gene3D" id="2.30.30.140">
    <property type="match status" value="9"/>
</dbReference>
<dbReference type="SUPFAM" id="SSF63748">
    <property type="entry name" value="Tudor/PWWP/MBT"/>
    <property type="match status" value="9"/>
</dbReference>
<dbReference type="PROSITE" id="PS50304">
    <property type="entry name" value="TUDOR"/>
    <property type="match status" value="6"/>
</dbReference>